<evidence type="ECO:0000256" key="1">
    <source>
        <dbReference type="ARBA" id="ARBA00009353"/>
    </source>
</evidence>
<protein>
    <submittedName>
        <fullName evidence="4">TIGR01777 family protein</fullName>
    </submittedName>
</protein>
<dbReference type="Proteomes" id="UP000652681">
    <property type="component" value="Unassembled WGS sequence"/>
</dbReference>
<feature type="domain" description="DUF1731" evidence="3">
    <location>
        <begin position="246"/>
        <end position="290"/>
    </location>
</feature>
<sequence>MKKVVIAGGTGFIGQKLENYLVAQGYEVKILTRKPVKEHHVFWNPAEQQIDAEHCSDTQVLINLCGENLNAKRWTRKQKQLLVDSRVQTTRLLYELCQSFPNLEQYITASGITAYGFDDGKREHPESDPYGNDFLSQLVNEWEQAADLFASTCRVTKLRIAVVFEKEYGALQKMSAPVKMGIGAPLATGKQQIPWVHSTDLVRLIEFAIVNELEGTYNTNAGNVSNKELTTYIAASLNKKLWLPNIPAFVLKMVLGDMAEMVVCGAKASNEKISGKGFVFNYRSVPEVLR</sequence>
<dbReference type="RefSeq" id="WP_163492819.1">
    <property type="nucleotide sequence ID" value="NZ_JACVEL010000001.1"/>
</dbReference>
<dbReference type="Gene3D" id="3.40.50.720">
    <property type="entry name" value="NAD(P)-binding Rossmann-like Domain"/>
    <property type="match status" value="1"/>
</dbReference>
<dbReference type="InterPro" id="IPR036291">
    <property type="entry name" value="NAD(P)-bd_dom_sf"/>
</dbReference>
<dbReference type="InterPro" id="IPR001509">
    <property type="entry name" value="Epimerase_deHydtase"/>
</dbReference>
<evidence type="ECO:0000259" key="3">
    <source>
        <dbReference type="Pfam" id="PF08338"/>
    </source>
</evidence>
<evidence type="ECO:0000313" key="4">
    <source>
        <dbReference type="EMBL" id="MBC9810938.1"/>
    </source>
</evidence>
<keyword evidence="5" id="KW-1185">Reference proteome</keyword>
<dbReference type="InterPro" id="IPR010099">
    <property type="entry name" value="SDR39U1"/>
</dbReference>
<name>A0A8J6PMH3_9FLAO</name>
<dbReference type="AlphaFoldDB" id="A0A8J6PMH3"/>
<dbReference type="Pfam" id="PF01370">
    <property type="entry name" value="Epimerase"/>
    <property type="match status" value="1"/>
</dbReference>
<organism evidence="4 5">
    <name type="scientific">Taishania pollutisoli</name>
    <dbReference type="NCBI Taxonomy" id="2766479"/>
    <lineage>
        <taxon>Bacteria</taxon>
        <taxon>Pseudomonadati</taxon>
        <taxon>Bacteroidota</taxon>
        <taxon>Flavobacteriia</taxon>
        <taxon>Flavobacteriales</taxon>
        <taxon>Crocinitomicaceae</taxon>
        <taxon>Taishania</taxon>
    </lineage>
</organism>
<proteinExistence type="inferred from homology"/>
<dbReference type="EMBL" id="JACVEL010000001">
    <property type="protein sequence ID" value="MBC9810938.1"/>
    <property type="molecule type" value="Genomic_DNA"/>
</dbReference>
<dbReference type="InterPro" id="IPR013549">
    <property type="entry name" value="DUF1731"/>
</dbReference>
<comment type="similarity">
    <text evidence="1">Belongs to the NAD(P)-dependent epimerase/dehydratase family. SDR39U1 subfamily.</text>
</comment>
<evidence type="ECO:0000313" key="5">
    <source>
        <dbReference type="Proteomes" id="UP000652681"/>
    </source>
</evidence>
<dbReference type="PANTHER" id="PTHR11092">
    <property type="entry name" value="SUGAR NUCLEOTIDE EPIMERASE RELATED"/>
    <property type="match status" value="1"/>
</dbReference>
<gene>
    <name evidence="4" type="ORF">H9Y05_00475</name>
</gene>
<accession>A0A8J6PMH3</accession>
<comment type="caution">
    <text evidence="4">The sequence shown here is derived from an EMBL/GenBank/DDBJ whole genome shotgun (WGS) entry which is preliminary data.</text>
</comment>
<dbReference type="Pfam" id="PF08338">
    <property type="entry name" value="DUF1731"/>
    <property type="match status" value="1"/>
</dbReference>
<feature type="domain" description="NAD-dependent epimerase/dehydratase" evidence="2">
    <location>
        <begin position="4"/>
        <end position="211"/>
    </location>
</feature>
<dbReference type="PANTHER" id="PTHR11092:SF0">
    <property type="entry name" value="EPIMERASE FAMILY PROTEIN SDR39U1"/>
    <property type="match status" value="1"/>
</dbReference>
<evidence type="ECO:0000259" key="2">
    <source>
        <dbReference type="Pfam" id="PF01370"/>
    </source>
</evidence>
<reference evidence="4" key="1">
    <citation type="submission" date="2020-09" db="EMBL/GenBank/DDBJ databases">
        <title>Taishania pollutisoli gen. nov., sp. nov., Isolated from Tetrabromobisphenol A-Contaminated Soil.</title>
        <authorList>
            <person name="Chen Q."/>
        </authorList>
    </citation>
    <scope>NUCLEOTIDE SEQUENCE</scope>
    <source>
        <strain evidence="4">CZZ-1</strain>
    </source>
</reference>
<dbReference type="SUPFAM" id="SSF51735">
    <property type="entry name" value="NAD(P)-binding Rossmann-fold domains"/>
    <property type="match status" value="1"/>
</dbReference>
<dbReference type="NCBIfam" id="TIGR01777">
    <property type="entry name" value="yfcH"/>
    <property type="match status" value="1"/>
</dbReference>